<organism evidence="1 2">
    <name type="scientific">Rotaria sordida</name>
    <dbReference type="NCBI Taxonomy" id="392033"/>
    <lineage>
        <taxon>Eukaryota</taxon>
        <taxon>Metazoa</taxon>
        <taxon>Spiralia</taxon>
        <taxon>Gnathifera</taxon>
        <taxon>Rotifera</taxon>
        <taxon>Eurotatoria</taxon>
        <taxon>Bdelloidea</taxon>
        <taxon>Philodinida</taxon>
        <taxon>Philodinidae</taxon>
        <taxon>Rotaria</taxon>
    </lineage>
</organism>
<feature type="non-terminal residue" evidence="1">
    <location>
        <position position="320"/>
    </location>
</feature>
<protein>
    <submittedName>
        <fullName evidence="1">Uncharacterized protein</fullName>
    </submittedName>
</protein>
<dbReference type="Gene3D" id="2.130.10.10">
    <property type="entry name" value="YVTN repeat-like/Quinoprotein amine dehydrogenase"/>
    <property type="match status" value="1"/>
</dbReference>
<accession>A0A819XVW8</accession>
<evidence type="ECO:0000313" key="2">
    <source>
        <dbReference type="Proteomes" id="UP000663823"/>
    </source>
</evidence>
<dbReference type="Proteomes" id="UP000663823">
    <property type="component" value="Unassembled WGS sequence"/>
</dbReference>
<dbReference type="InterPro" id="IPR015943">
    <property type="entry name" value="WD40/YVTN_repeat-like_dom_sf"/>
</dbReference>
<name>A0A819XVW8_9BILA</name>
<proteinExistence type="predicted"/>
<reference evidence="1" key="1">
    <citation type="submission" date="2021-02" db="EMBL/GenBank/DDBJ databases">
        <authorList>
            <person name="Nowell W R."/>
        </authorList>
    </citation>
    <scope>NUCLEOTIDE SEQUENCE</scope>
</reference>
<evidence type="ECO:0000313" key="1">
    <source>
        <dbReference type="EMBL" id="CAF4147940.1"/>
    </source>
</evidence>
<dbReference type="AlphaFoldDB" id="A0A819XVW8"/>
<feature type="non-terminal residue" evidence="1">
    <location>
        <position position="1"/>
    </location>
</feature>
<comment type="caution">
    <text evidence="1">The sequence shown here is derived from an EMBL/GenBank/DDBJ whole genome shotgun (WGS) entry which is preliminary data.</text>
</comment>
<gene>
    <name evidence="1" type="ORF">OTI717_LOCUS36076</name>
</gene>
<dbReference type="InterPro" id="IPR036322">
    <property type="entry name" value="WD40_repeat_dom_sf"/>
</dbReference>
<sequence length="320" mass="36621">IIIQTKLLFLYVKNLVDCYALQPNNITNKEPIVLATADENRIQLFHAVTGSFHSRLPVSSVGSCHNLLFSYNGQYLIGLFYEITSNLNPYAIKIWSTNDYTIHKNLHPIKCSIALTSQHSSVLYMAGKQKYGRGISLGLLDIDTCNLIRELKSDPDTSIGDEIRRIILTKNEIYALIVCTEHTSTYTCFVIYKLDTSTNLNNEQTSLISHTMNNCTMILTRFDSDPNNTFEINDTNNNDQYMLTILRTNEILIWKLNDGEILFNYNFHHLNSNNNIQQILSCQMNDNRLLIHIEQGLIHIWDITFMTGQFSLIATISDPL</sequence>
<dbReference type="EMBL" id="CAJOAX010014802">
    <property type="protein sequence ID" value="CAF4147940.1"/>
    <property type="molecule type" value="Genomic_DNA"/>
</dbReference>
<dbReference type="SUPFAM" id="SSF50978">
    <property type="entry name" value="WD40 repeat-like"/>
    <property type="match status" value="1"/>
</dbReference>